<dbReference type="KEGG" id="senf:GJR95_20480"/>
<dbReference type="EMBL" id="CP045997">
    <property type="protein sequence ID" value="QHV97236.1"/>
    <property type="molecule type" value="Genomic_DNA"/>
</dbReference>
<dbReference type="InterPro" id="IPR052159">
    <property type="entry name" value="Competence_DNA_uptake"/>
</dbReference>
<organism evidence="1 2">
    <name type="scientific">Spirosoma endbachense</name>
    <dbReference type="NCBI Taxonomy" id="2666025"/>
    <lineage>
        <taxon>Bacteria</taxon>
        <taxon>Pseudomonadati</taxon>
        <taxon>Bacteroidota</taxon>
        <taxon>Cytophagia</taxon>
        <taxon>Cytophagales</taxon>
        <taxon>Cytophagaceae</taxon>
        <taxon>Spirosoma</taxon>
    </lineage>
</organism>
<reference evidence="1 2" key="1">
    <citation type="submission" date="2019-11" db="EMBL/GenBank/DDBJ databases">
        <title>Spirosoma endbachense sp. nov., isolated from a natural salt meadow.</title>
        <authorList>
            <person name="Rojas J."/>
            <person name="Ambika Manirajan B."/>
            <person name="Ratering S."/>
            <person name="Suarez C."/>
            <person name="Geissler-Plaum R."/>
            <person name="Schnell S."/>
        </authorList>
    </citation>
    <scope>NUCLEOTIDE SEQUENCE [LARGE SCALE GENOMIC DNA]</scope>
    <source>
        <strain evidence="1 2">I-24</strain>
    </source>
</reference>
<dbReference type="InterPro" id="IPR036866">
    <property type="entry name" value="RibonucZ/Hydroxyglut_hydro"/>
</dbReference>
<dbReference type="SUPFAM" id="SSF56281">
    <property type="entry name" value="Metallo-hydrolase/oxidoreductase"/>
    <property type="match status" value="1"/>
</dbReference>
<sequence length="407" mass="45973">MLWPVYDAIAQQIGQTLPVWQQGQLDIHHINTGRGNATFAILPDGTTILIDAGSINPIDWRTNKPRNLPIKPTDERQAGEWIARYIRKVLSFQRDPVLDYAVISHFHDDHMGSPLHLTKKAKEGYVLTGITEVADYIPIRKILDRGWPDYTYPQPFDNDSMVINYRQFLVAKTQSKALTVERFKAGRTDQITLVKQQNLYQKTFQIRNLAVNGEIWAGENQPCRKLFPELATLSTNHYPNENMCSIALQIHYGDFDYFSGGDIPGVLQFGEPGWHDVETPLAQVVGPVDIQSVDHHGYKDSQNGALLAGLRPRIFVIPAWASSHPDRTVLERIYSEQIYTGNRDVFVTNLLDETRSAIGDLASRLKSTSGHVVVRVEPGGKVYRVLVLNDENEQLQVKAIHGPYQAK</sequence>
<accession>A0A6P1W0N0</accession>
<dbReference type="RefSeq" id="WP_162387645.1">
    <property type="nucleotide sequence ID" value="NZ_CP045997.1"/>
</dbReference>
<dbReference type="PANTHER" id="PTHR30619">
    <property type="entry name" value="DNA INTERNALIZATION/COMPETENCE PROTEIN COMEC/REC2"/>
    <property type="match status" value="1"/>
</dbReference>
<gene>
    <name evidence="1" type="ORF">GJR95_20480</name>
</gene>
<protein>
    <recommendedName>
        <fullName evidence="3">MBL fold metallo-hydrolase</fullName>
    </recommendedName>
</protein>
<dbReference type="AlphaFoldDB" id="A0A6P1W0N0"/>
<keyword evidence="2" id="KW-1185">Reference proteome</keyword>
<proteinExistence type="predicted"/>
<name>A0A6P1W0N0_9BACT</name>
<evidence type="ECO:0008006" key="3">
    <source>
        <dbReference type="Google" id="ProtNLM"/>
    </source>
</evidence>
<evidence type="ECO:0000313" key="2">
    <source>
        <dbReference type="Proteomes" id="UP000464577"/>
    </source>
</evidence>
<dbReference type="Proteomes" id="UP000464577">
    <property type="component" value="Chromosome"/>
</dbReference>
<dbReference type="PANTHER" id="PTHR30619:SF1">
    <property type="entry name" value="RECOMBINATION PROTEIN 2"/>
    <property type="match status" value="1"/>
</dbReference>
<evidence type="ECO:0000313" key="1">
    <source>
        <dbReference type="EMBL" id="QHV97236.1"/>
    </source>
</evidence>
<dbReference type="Gene3D" id="3.60.15.10">
    <property type="entry name" value="Ribonuclease Z/Hydroxyacylglutathione hydrolase-like"/>
    <property type="match status" value="1"/>
</dbReference>